<proteinExistence type="predicted"/>
<sequence>MAADKIPTLRKISESDQAVASLDQDVRGRKVAHRAGDELGKVGDLLIDEEESKVRFLLVEHGGFLGIGEKKTFIPVDAVTEITDDCVYVDPSREQVEGAPEYDPALVEEPDYYSLVYNHYRYPPFWGPGYMYPGYPPPRAR</sequence>
<dbReference type="PANTHER" id="PTHR36505:SF1">
    <property type="entry name" value="BLR1072 PROTEIN"/>
    <property type="match status" value="1"/>
</dbReference>
<reference evidence="3" key="1">
    <citation type="submission" date="2016-04" db="EMBL/GenBank/DDBJ databases">
        <authorList>
            <person name="Zhang B."/>
        </authorList>
    </citation>
    <scope>NUCLEOTIDE SEQUENCE [LARGE SCALE GENOMIC DNA]</scope>
    <source>
        <strain evidence="3">S10</strain>
    </source>
</reference>
<dbReference type="KEGG" id="stsi:A4E84_27240"/>
<dbReference type="GO" id="GO:0030077">
    <property type="term" value="C:plasma membrane light-harvesting complex"/>
    <property type="evidence" value="ECO:0007669"/>
    <property type="project" value="InterPro"/>
</dbReference>
<dbReference type="Proteomes" id="UP000076096">
    <property type="component" value="Chromosome"/>
</dbReference>
<dbReference type="InterPro" id="IPR011033">
    <property type="entry name" value="PRC_barrel-like_sf"/>
</dbReference>
<dbReference type="Gene3D" id="3.90.50.10">
    <property type="entry name" value="Photosynthetic Reaction Center, subunit H, domain 2"/>
    <property type="match status" value="1"/>
</dbReference>
<keyword evidence="3" id="KW-1185">Reference proteome</keyword>
<dbReference type="STRING" id="1783515.A4E84_27240"/>
<dbReference type="RefSeq" id="WP_062929063.1">
    <property type="nucleotide sequence ID" value="NZ_CP015098.1"/>
</dbReference>
<feature type="domain" description="PRC-barrel" evidence="1">
    <location>
        <begin position="23"/>
        <end position="95"/>
    </location>
</feature>
<dbReference type="InterPro" id="IPR027275">
    <property type="entry name" value="PRC-brl_dom"/>
</dbReference>
<dbReference type="PANTHER" id="PTHR36505">
    <property type="entry name" value="BLR1072 PROTEIN"/>
    <property type="match status" value="1"/>
</dbReference>
<evidence type="ECO:0000313" key="2">
    <source>
        <dbReference type="EMBL" id="AMW12859.1"/>
    </source>
</evidence>
<organism evidence="2 3">
    <name type="scientific">Streptomyces qaidamensis</name>
    <dbReference type="NCBI Taxonomy" id="1783515"/>
    <lineage>
        <taxon>Bacteria</taxon>
        <taxon>Bacillati</taxon>
        <taxon>Actinomycetota</taxon>
        <taxon>Actinomycetes</taxon>
        <taxon>Kitasatosporales</taxon>
        <taxon>Streptomycetaceae</taxon>
        <taxon>Streptomyces</taxon>
        <taxon>Streptomyces aurantiacus group</taxon>
    </lineage>
</organism>
<name>A0A143C6S0_9ACTN</name>
<dbReference type="InterPro" id="IPR014747">
    <property type="entry name" value="Bac_photo_RC_H_C"/>
</dbReference>
<dbReference type="GO" id="GO:0019684">
    <property type="term" value="P:photosynthesis, light reaction"/>
    <property type="evidence" value="ECO:0007669"/>
    <property type="project" value="InterPro"/>
</dbReference>
<dbReference type="Pfam" id="PF05239">
    <property type="entry name" value="PRC"/>
    <property type="match status" value="1"/>
</dbReference>
<accession>A0A143C6S0</accession>
<evidence type="ECO:0000313" key="3">
    <source>
        <dbReference type="Proteomes" id="UP000076096"/>
    </source>
</evidence>
<dbReference type="SUPFAM" id="SSF50346">
    <property type="entry name" value="PRC-barrel domain"/>
    <property type="match status" value="1"/>
</dbReference>
<protein>
    <submittedName>
        <fullName evidence="2">PRC-barrel domain-containing protein</fullName>
    </submittedName>
</protein>
<gene>
    <name evidence="2" type="ORF">A4E84_27240</name>
</gene>
<dbReference type="AlphaFoldDB" id="A0A143C6S0"/>
<evidence type="ECO:0000259" key="1">
    <source>
        <dbReference type="Pfam" id="PF05239"/>
    </source>
</evidence>
<dbReference type="EMBL" id="CP015098">
    <property type="protein sequence ID" value="AMW12859.1"/>
    <property type="molecule type" value="Genomic_DNA"/>
</dbReference>